<dbReference type="Pfam" id="PF07510">
    <property type="entry name" value="GmrSD_C"/>
    <property type="match status" value="1"/>
</dbReference>
<evidence type="ECO:0000313" key="4">
    <source>
        <dbReference type="Proteomes" id="UP000252249"/>
    </source>
</evidence>
<name>A0A368P2G9_9FLAO</name>
<organism evidence="3 4">
    <name type="scientific">Oceanihabitans sediminis</name>
    <dbReference type="NCBI Taxonomy" id="1812012"/>
    <lineage>
        <taxon>Bacteria</taxon>
        <taxon>Pseudomonadati</taxon>
        <taxon>Bacteroidota</taxon>
        <taxon>Flavobacteriia</taxon>
        <taxon>Flavobacteriales</taxon>
        <taxon>Flavobacteriaceae</taxon>
        <taxon>Oceanihabitans</taxon>
    </lineage>
</organism>
<dbReference type="OrthoDB" id="9798761at2"/>
<keyword evidence="4" id="KW-1185">Reference proteome</keyword>
<dbReference type="PANTHER" id="PTHR35149:SF2">
    <property type="entry name" value="DUF262 DOMAIN-CONTAINING PROTEIN"/>
    <property type="match status" value="1"/>
</dbReference>
<gene>
    <name evidence="3" type="ORF">DU428_11970</name>
</gene>
<protein>
    <submittedName>
        <fullName evidence="3">DUF262 domain-containing protein</fullName>
    </submittedName>
</protein>
<dbReference type="RefSeq" id="WP_113966583.1">
    <property type="nucleotide sequence ID" value="NZ_QNRP01000007.1"/>
</dbReference>
<reference evidence="3 4" key="1">
    <citation type="submission" date="2018-07" db="EMBL/GenBank/DDBJ databases">
        <title>Oceanihabitans testaceum sp. nov., isolated from marine sediment.</title>
        <authorList>
            <person name="Li C.-M."/>
        </authorList>
    </citation>
    <scope>NUCLEOTIDE SEQUENCE [LARGE SCALE GENOMIC DNA]</scope>
    <source>
        <strain evidence="3 4">S9-10</strain>
    </source>
</reference>
<dbReference type="InterPro" id="IPR004919">
    <property type="entry name" value="GmrSD_N"/>
</dbReference>
<dbReference type="Pfam" id="PF03235">
    <property type="entry name" value="GmrSD_N"/>
    <property type="match status" value="1"/>
</dbReference>
<feature type="domain" description="GmrSD restriction endonucleases C-terminal" evidence="2">
    <location>
        <begin position="536"/>
        <end position="674"/>
    </location>
</feature>
<evidence type="ECO:0000259" key="1">
    <source>
        <dbReference type="Pfam" id="PF03235"/>
    </source>
</evidence>
<proteinExistence type="predicted"/>
<evidence type="ECO:0000313" key="3">
    <source>
        <dbReference type="EMBL" id="RCU56603.1"/>
    </source>
</evidence>
<dbReference type="AlphaFoldDB" id="A0A368P2G9"/>
<evidence type="ECO:0000259" key="2">
    <source>
        <dbReference type="Pfam" id="PF07510"/>
    </source>
</evidence>
<dbReference type="EMBL" id="QPIG01000005">
    <property type="protein sequence ID" value="RCU56603.1"/>
    <property type="molecule type" value="Genomic_DNA"/>
</dbReference>
<dbReference type="InterPro" id="IPR011089">
    <property type="entry name" value="GmrSD_C"/>
</dbReference>
<accession>A0A368P2G9</accession>
<sequence>MNTKPKELSIGDIFNPKNNETTQLDKYVIPRYQRNYAWLEPHIKQLIQDIYDYSNRTENTKNYYLGSLVVYERAVEGDIHYETIDGQQRLTTLNILFSVLKNEFHFNIRNFEINLRYDSRPKSSYTLEYLYNPKTRKDGYTFNQRILEAYEIIKKELKKIDTKKLNSFVDYLNESVKLLRVPVPKDTDLNHYFEIMNSRGEQLEKHEVLKANMLDVFKKDAKSTHVFNTIWEACANMEKYVQYGFSTYKEKGGHHSVRDLIFGADWTSFVPRNFDEVVNCFKTVSDKSDGETMLHILGNEKGDISKNKEGKKGQERFTTTINFSNFLLHVLKVLVNQSNKYIIVSETEDETTTTTKTKKSEDVPLDDKRLLDTFNDYLDNNSFDKKEFVEDFGYHLLKLKNKYDKYVIKRDGVDEKWSLKQLKVSKGNHSYINTFSGNDDSDGSSENQKVILLLSMFHVSAPTLIYKHWLNAVLNYVLNRDEVNENEYIFYLEQLSDAYLYDNFLAEKDERVDYYDIIYTNNGKRSRYNNINIEAFLNKGTGVENFIFNRLDYLLYNQWEEQKNNIPEELRDPRFFNSKIDGFSFNFRSSVEHYYPQNPHNEEDVLENKSVLNNFGNLCLISSSQNSKLSNLLPEGKKSHYSPNDIESESIKQRLMMCYKNWNTTEIEDHYKKMKTLLMTTAVKINKETTNI</sequence>
<dbReference type="PANTHER" id="PTHR35149">
    <property type="entry name" value="SLL5132 PROTEIN"/>
    <property type="match status" value="1"/>
</dbReference>
<feature type="domain" description="GmrSD restriction endonucleases N-terminal" evidence="1">
    <location>
        <begin position="11"/>
        <end position="213"/>
    </location>
</feature>
<comment type="caution">
    <text evidence="3">The sequence shown here is derived from an EMBL/GenBank/DDBJ whole genome shotgun (WGS) entry which is preliminary data.</text>
</comment>
<dbReference type="Proteomes" id="UP000252249">
    <property type="component" value="Unassembled WGS sequence"/>
</dbReference>